<feature type="region of interest" description="Disordered" evidence="1">
    <location>
        <begin position="65"/>
        <end position="111"/>
    </location>
</feature>
<protein>
    <submittedName>
        <fullName evidence="2">Uncharacterized protein</fullName>
    </submittedName>
</protein>
<dbReference type="Proteomes" id="UP000438429">
    <property type="component" value="Unassembled WGS sequence"/>
</dbReference>
<accession>A0A6A4TJC4</accession>
<proteinExistence type="predicted"/>
<evidence type="ECO:0000256" key="1">
    <source>
        <dbReference type="SAM" id="MobiDB-lite"/>
    </source>
</evidence>
<dbReference type="AlphaFoldDB" id="A0A6A4TJC4"/>
<name>A0A6A4TJC4_SCOMX</name>
<comment type="caution">
    <text evidence="2">The sequence shown here is derived from an EMBL/GenBank/DDBJ whole genome shotgun (WGS) entry which is preliminary data.</text>
</comment>
<dbReference type="EMBL" id="VEVO01000001">
    <property type="protein sequence ID" value="KAF0047646.1"/>
    <property type="molecule type" value="Genomic_DNA"/>
</dbReference>
<sequence>MTHKDKLEQKTGEDEENKDSNMSSEFRLNSYYSISFQWDPDLCRASAPKPTLASSDTKDCDRLDEDWLGDGNAPDGLLRVKRPDRMGAGITGDERKQCDATPHSTHIDASL</sequence>
<evidence type="ECO:0000313" key="2">
    <source>
        <dbReference type="EMBL" id="KAF0047646.1"/>
    </source>
</evidence>
<organism evidence="2 3">
    <name type="scientific">Scophthalmus maximus</name>
    <name type="common">Turbot</name>
    <name type="synonym">Psetta maxima</name>
    <dbReference type="NCBI Taxonomy" id="52904"/>
    <lineage>
        <taxon>Eukaryota</taxon>
        <taxon>Metazoa</taxon>
        <taxon>Chordata</taxon>
        <taxon>Craniata</taxon>
        <taxon>Vertebrata</taxon>
        <taxon>Euteleostomi</taxon>
        <taxon>Actinopterygii</taxon>
        <taxon>Neopterygii</taxon>
        <taxon>Teleostei</taxon>
        <taxon>Neoteleostei</taxon>
        <taxon>Acanthomorphata</taxon>
        <taxon>Carangaria</taxon>
        <taxon>Pleuronectiformes</taxon>
        <taxon>Pleuronectoidei</taxon>
        <taxon>Scophthalmidae</taxon>
        <taxon>Scophthalmus</taxon>
    </lineage>
</organism>
<feature type="region of interest" description="Disordered" evidence="1">
    <location>
        <begin position="1"/>
        <end position="24"/>
    </location>
</feature>
<gene>
    <name evidence="2" type="ORF">F2P81_001279</name>
</gene>
<reference evidence="2 3" key="1">
    <citation type="submission" date="2019-06" db="EMBL/GenBank/DDBJ databases">
        <title>Draft genomes of female and male turbot (Scophthalmus maximus).</title>
        <authorList>
            <person name="Xu H."/>
            <person name="Xu X.-W."/>
            <person name="Shao C."/>
            <person name="Chen S."/>
        </authorList>
    </citation>
    <scope>NUCLEOTIDE SEQUENCE [LARGE SCALE GENOMIC DNA]</scope>
    <source>
        <strain evidence="2">Ysfricsl-2016a</strain>
        <tissue evidence="2">Blood</tissue>
    </source>
</reference>
<feature type="compositionally biased region" description="Basic and acidic residues" evidence="1">
    <location>
        <begin position="1"/>
        <end position="12"/>
    </location>
</feature>
<evidence type="ECO:0000313" key="3">
    <source>
        <dbReference type="Proteomes" id="UP000438429"/>
    </source>
</evidence>